<dbReference type="eggNOG" id="ENOG502RDJT">
    <property type="taxonomic scope" value="Eukaryota"/>
</dbReference>
<feature type="compositionally biased region" description="Acidic residues" evidence="1">
    <location>
        <begin position="15"/>
        <end position="24"/>
    </location>
</feature>
<feature type="region of interest" description="Disordered" evidence="1">
    <location>
        <begin position="1"/>
        <end position="48"/>
    </location>
</feature>
<accession>A0A1I7TR96</accession>
<dbReference type="Proteomes" id="UP000095282">
    <property type="component" value="Unplaced"/>
</dbReference>
<proteinExistence type="predicted"/>
<sequence>MEPSRGFALTAPKEEEPEEMDSEEREPPPLVLTDNNQAAQPVAPKEEPEPQMNIYERALHVFFDMPLETIREHARLYRRQQEDFNRLDSRVGWGTTPVHHPRQNGVPVLNTVQNNGLCSSSNFQGVRSSPTSPNVLDNLLLASLNRGRDGAHSPTGSAFHYPMPVVRNDTQILMNHQQLPYAESSQWYMAHQQLMNLAPQNQFGNMMNYPQLQFNQPQHNIVMQPQWWPWQQPQAQPVAPVVENRACPDIERPGSPWYMDYVRSVADAVIAQEDAENSDDSDDEEEEEENDEEDEDMPPEYHAAVKTGNLLDKALNLLHKADLIEKDNEILAICDSLELKIQKVNERIDAMEDE</sequence>
<dbReference type="AlphaFoldDB" id="A0A1I7TR96"/>
<evidence type="ECO:0000313" key="3">
    <source>
        <dbReference type="WBParaSite" id="Csp11.Scaffold629.g10976.t1"/>
    </source>
</evidence>
<dbReference type="WBParaSite" id="Csp11.Scaffold629.g10976.t1">
    <property type="protein sequence ID" value="Csp11.Scaffold629.g10976.t1"/>
    <property type="gene ID" value="Csp11.Scaffold629.g10976"/>
</dbReference>
<name>A0A1I7TR96_9PELO</name>
<reference evidence="3" key="1">
    <citation type="submission" date="2016-11" db="UniProtKB">
        <authorList>
            <consortium name="WormBaseParasite"/>
        </authorList>
    </citation>
    <scope>IDENTIFICATION</scope>
</reference>
<feature type="region of interest" description="Disordered" evidence="1">
    <location>
        <begin position="273"/>
        <end position="299"/>
    </location>
</feature>
<feature type="compositionally biased region" description="Acidic residues" evidence="1">
    <location>
        <begin position="273"/>
        <end position="298"/>
    </location>
</feature>
<evidence type="ECO:0000256" key="1">
    <source>
        <dbReference type="SAM" id="MobiDB-lite"/>
    </source>
</evidence>
<evidence type="ECO:0000313" key="2">
    <source>
        <dbReference type="Proteomes" id="UP000095282"/>
    </source>
</evidence>
<keyword evidence="2" id="KW-1185">Reference proteome</keyword>
<protein>
    <submittedName>
        <fullName evidence="3">DUF1421 domain-containing protein</fullName>
    </submittedName>
</protein>
<organism evidence="2 3">
    <name type="scientific">Caenorhabditis tropicalis</name>
    <dbReference type="NCBI Taxonomy" id="1561998"/>
    <lineage>
        <taxon>Eukaryota</taxon>
        <taxon>Metazoa</taxon>
        <taxon>Ecdysozoa</taxon>
        <taxon>Nematoda</taxon>
        <taxon>Chromadorea</taxon>
        <taxon>Rhabditida</taxon>
        <taxon>Rhabditina</taxon>
        <taxon>Rhabditomorpha</taxon>
        <taxon>Rhabditoidea</taxon>
        <taxon>Rhabditidae</taxon>
        <taxon>Peloderinae</taxon>
        <taxon>Caenorhabditis</taxon>
    </lineage>
</organism>